<reference evidence="2 3" key="1">
    <citation type="submission" date="2018-08" db="EMBL/GenBank/DDBJ databases">
        <title>Meiothermus terrae DSM 26712 genome sequencing project.</title>
        <authorList>
            <person name="Da Costa M.S."/>
            <person name="Albuquerque L."/>
            <person name="Raposo P."/>
            <person name="Froufe H.J.C."/>
            <person name="Barroso C.S."/>
            <person name="Egas C."/>
        </authorList>
    </citation>
    <scope>NUCLEOTIDE SEQUENCE [LARGE SCALE GENOMIC DNA]</scope>
    <source>
        <strain evidence="2 3">DSM 26712</strain>
    </source>
</reference>
<comment type="caution">
    <text evidence="2">The sequence shown here is derived from an EMBL/GenBank/DDBJ whole genome shotgun (WGS) entry which is preliminary data.</text>
</comment>
<dbReference type="PANTHER" id="PTHR35400:SF1">
    <property type="entry name" value="SLR1083 PROTEIN"/>
    <property type="match status" value="1"/>
</dbReference>
<keyword evidence="3" id="KW-1185">Reference proteome</keyword>
<evidence type="ECO:0000313" key="2">
    <source>
        <dbReference type="EMBL" id="RIH90893.1"/>
    </source>
</evidence>
<sequence length="181" mass="20776">MAVREPQTPSRRYKLTVEDFYRLNLPPDKRYELIEGVVYEMPAIGPLHATLVRKFQDALYENFRGKALVSTQNPLRLGQHSMPQPDLALIRAADYRHEHPQAQDVYLVLEVAVTTLEDDRKKLAVYAKAGIPEVWIVNPEAYRVEVYRQPKGSRYLSRLDHDPAEPVAPLAFPDTPLALSW</sequence>
<keyword evidence="2" id="KW-0378">Hydrolase</keyword>
<dbReference type="InterPro" id="IPR012296">
    <property type="entry name" value="Nuclease_put_TT1808"/>
</dbReference>
<dbReference type="OrthoDB" id="31545at2"/>
<dbReference type="RefSeq" id="WP_119313397.1">
    <property type="nucleotide sequence ID" value="NZ_QXDL01000002.1"/>
</dbReference>
<dbReference type="CDD" id="cd06260">
    <property type="entry name" value="DUF820-like"/>
    <property type="match status" value="1"/>
</dbReference>
<gene>
    <name evidence="2" type="ORF">Mterra_00118</name>
</gene>
<protein>
    <submittedName>
        <fullName evidence="2">Putative restriction endonuclease</fullName>
    </submittedName>
</protein>
<organism evidence="2 3">
    <name type="scientific">Calidithermus terrae</name>
    <dbReference type="NCBI Taxonomy" id="1408545"/>
    <lineage>
        <taxon>Bacteria</taxon>
        <taxon>Thermotogati</taxon>
        <taxon>Deinococcota</taxon>
        <taxon>Deinococci</taxon>
        <taxon>Thermales</taxon>
        <taxon>Thermaceae</taxon>
        <taxon>Calidithermus</taxon>
    </lineage>
</organism>
<name>A0A399F477_9DEIN</name>
<dbReference type="PANTHER" id="PTHR35400">
    <property type="entry name" value="SLR1083 PROTEIN"/>
    <property type="match status" value="1"/>
</dbReference>
<accession>A0A399F477</accession>
<evidence type="ECO:0000259" key="1">
    <source>
        <dbReference type="Pfam" id="PF05685"/>
    </source>
</evidence>
<evidence type="ECO:0000313" key="3">
    <source>
        <dbReference type="Proteomes" id="UP000265715"/>
    </source>
</evidence>
<dbReference type="InterPro" id="IPR008538">
    <property type="entry name" value="Uma2"/>
</dbReference>
<dbReference type="GO" id="GO:0004519">
    <property type="term" value="F:endonuclease activity"/>
    <property type="evidence" value="ECO:0007669"/>
    <property type="project" value="UniProtKB-KW"/>
</dbReference>
<dbReference type="Gene3D" id="3.90.1570.10">
    <property type="entry name" value="tt1808, chain A"/>
    <property type="match status" value="1"/>
</dbReference>
<proteinExistence type="predicted"/>
<keyword evidence="2" id="KW-0540">Nuclease</keyword>
<feature type="domain" description="Putative restriction endonuclease" evidence="1">
    <location>
        <begin position="17"/>
        <end position="175"/>
    </location>
</feature>
<keyword evidence="2" id="KW-0255">Endonuclease</keyword>
<dbReference type="InterPro" id="IPR011335">
    <property type="entry name" value="Restrct_endonuc-II-like"/>
</dbReference>
<dbReference type="AlphaFoldDB" id="A0A399F477"/>
<dbReference type="Pfam" id="PF05685">
    <property type="entry name" value="Uma2"/>
    <property type="match status" value="1"/>
</dbReference>
<dbReference type="EMBL" id="QXDL01000002">
    <property type="protein sequence ID" value="RIH90893.1"/>
    <property type="molecule type" value="Genomic_DNA"/>
</dbReference>
<dbReference type="SUPFAM" id="SSF52980">
    <property type="entry name" value="Restriction endonuclease-like"/>
    <property type="match status" value="1"/>
</dbReference>
<dbReference type="Proteomes" id="UP000265715">
    <property type="component" value="Unassembled WGS sequence"/>
</dbReference>